<protein>
    <submittedName>
        <fullName evidence="2">Uncharacterized protein</fullName>
    </submittedName>
</protein>
<feature type="compositionally biased region" description="Polar residues" evidence="1">
    <location>
        <begin position="44"/>
        <end position="106"/>
    </location>
</feature>
<feature type="compositionally biased region" description="Low complexity" evidence="1">
    <location>
        <begin position="145"/>
        <end position="154"/>
    </location>
</feature>
<feature type="compositionally biased region" description="Polar residues" evidence="1">
    <location>
        <begin position="131"/>
        <end position="144"/>
    </location>
</feature>
<comment type="caution">
    <text evidence="2">The sequence shown here is derived from an EMBL/GenBank/DDBJ whole genome shotgun (WGS) entry which is preliminary data.</text>
</comment>
<proteinExistence type="predicted"/>
<name>A0A9P9JCQ3_9HYPO</name>
<organism evidence="2 3">
    <name type="scientific">Dactylonectria estremocensis</name>
    <dbReference type="NCBI Taxonomy" id="1079267"/>
    <lineage>
        <taxon>Eukaryota</taxon>
        <taxon>Fungi</taxon>
        <taxon>Dikarya</taxon>
        <taxon>Ascomycota</taxon>
        <taxon>Pezizomycotina</taxon>
        <taxon>Sordariomycetes</taxon>
        <taxon>Hypocreomycetidae</taxon>
        <taxon>Hypocreales</taxon>
        <taxon>Nectriaceae</taxon>
        <taxon>Dactylonectria</taxon>
    </lineage>
</organism>
<accession>A0A9P9JCQ3</accession>
<gene>
    <name evidence="2" type="ORF">B0J13DRAFT_521350</name>
</gene>
<sequence>MARPGYDCTDVSPGAAGGHVSVRAKRRRSGGETSRATTAHDQKTTGPGNGSRNGDSAPQASRPSVGQLRLSRQNGVPPAQLTNHENAYNLRSSKPSIQGYQGSPSFGNAGATAALTNVPTNPLRRLEPRQTVGQTPPSRPSTAHSNSNSAAQNAMGATTSISMGQGPYTCSAFAKLGNEPNVSPGMPAARQDNYHPHNWPTPRAA</sequence>
<feature type="region of interest" description="Disordered" evidence="1">
    <location>
        <begin position="1"/>
        <end position="205"/>
    </location>
</feature>
<evidence type="ECO:0000313" key="2">
    <source>
        <dbReference type="EMBL" id="KAH7155194.1"/>
    </source>
</evidence>
<reference evidence="2" key="1">
    <citation type="journal article" date="2021" name="Nat. Commun.">
        <title>Genetic determinants of endophytism in the Arabidopsis root mycobiome.</title>
        <authorList>
            <person name="Mesny F."/>
            <person name="Miyauchi S."/>
            <person name="Thiergart T."/>
            <person name="Pickel B."/>
            <person name="Atanasova L."/>
            <person name="Karlsson M."/>
            <person name="Huettel B."/>
            <person name="Barry K.W."/>
            <person name="Haridas S."/>
            <person name="Chen C."/>
            <person name="Bauer D."/>
            <person name="Andreopoulos W."/>
            <person name="Pangilinan J."/>
            <person name="LaButti K."/>
            <person name="Riley R."/>
            <person name="Lipzen A."/>
            <person name="Clum A."/>
            <person name="Drula E."/>
            <person name="Henrissat B."/>
            <person name="Kohler A."/>
            <person name="Grigoriev I.V."/>
            <person name="Martin F.M."/>
            <person name="Hacquard S."/>
        </authorList>
    </citation>
    <scope>NUCLEOTIDE SEQUENCE</scope>
    <source>
        <strain evidence="2">MPI-CAGE-AT-0021</strain>
    </source>
</reference>
<dbReference type="EMBL" id="JAGMUU010000004">
    <property type="protein sequence ID" value="KAH7155194.1"/>
    <property type="molecule type" value="Genomic_DNA"/>
</dbReference>
<evidence type="ECO:0000313" key="3">
    <source>
        <dbReference type="Proteomes" id="UP000717696"/>
    </source>
</evidence>
<keyword evidence="3" id="KW-1185">Reference proteome</keyword>
<dbReference type="Proteomes" id="UP000717696">
    <property type="component" value="Unassembled WGS sequence"/>
</dbReference>
<dbReference type="AlphaFoldDB" id="A0A9P9JCQ3"/>
<evidence type="ECO:0000256" key="1">
    <source>
        <dbReference type="SAM" id="MobiDB-lite"/>
    </source>
</evidence>